<evidence type="ECO:0000256" key="2">
    <source>
        <dbReference type="ARBA" id="ARBA00023002"/>
    </source>
</evidence>
<dbReference type="RefSeq" id="WP_034713012.1">
    <property type="nucleotide sequence ID" value="NZ_AWQS01000009.1"/>
</dbReference>
<gene>
    <name evidence="3" type="ORF">N864_06545</name>
</gene>
<dbReference type="GO" id="GO:0016616">
    <property type="term" value="F:oxidoreductase activity, acting on the CH-OH group of donors, NAD or NADP as acceptor"/>
    <property type="evidence" value="ECO:0007669"/>
    <property type="project" value="TreeGrafter"/>
</dbReference>
<dbReference type="PRINTS" id="PR00081">
    <property type="entry name" value="GDHRDH"/>
</dbReference>
<organism evidence="3 4">
    <name type="scientific">Intrasporangium chromatireducens Q5-1</name>
    <dbReference type="NCBI Taxonomy" id="584657"/>
    <lineage>
        <taxon>Bacteria</taxon>
        <taxon>Bacillati</taxon>
        <taxon>Actinomycetota</taxon>
        <taxon>Actinomycetes</taxon>
        <taxon>Micrococcales</taxon>
        <taxon>Intrasporangiaceae</taxon>
        <taxon>Intrasporangium</taxon>
    </lineage>
</organism>
<dbReference type="EMBL" id="AWQS01000009">
    <property type="protein sequence ID" value="EWT07558.1"/>
    <property type="molecule type" value="Genomic_DNA"/>
</dbReference>
<evidence type="ECO:0000313" key="4">
    <source>
        <dbReference type="Proteomes" id="UP000019494"/>
    </source>
</evidence>
<sequence length="261" mass="26650">MADGSTDLTGRTAIVTGGAGPLGSVLSDALARAGARVVVVDLDGPACATTVAALPGTDHVACPADLLAPEGISAVVDCAEELQACDVLVNNAAFTGTSGVPGYAVPFEEQTDEAFALALQLNLLAPFSLTRRLAPLLRAGGHGSVINVSSIYGLVGPNMGLYEGTRMGNPAAYAASKGGIAQLTRYLATVLAPDIRVNAFAPGGIARGQDPAFVERYERLTPLARMGTEDDFRGVVTWLASDASAYVTGQTVAVDGGWTAW</sequence>
<dbReference type="Proteomes" id="UP000019494">
    <property type="component" value="Unassembled WGS sequence"/>
</dbReference>
<dbReference type="AlphaFoldDB" id="W9GRX6"/>
<comment type="similarity">
    <text evidence="1">Belongs to the short-chain dehydrogenases/reductases (SDR) family.</text>
</comment>
<dbReference type="InterPro" id="IPR002347">
    <property type="entry name" value="SDR_fam"/>
</dbReference>
<reference evidence="4" key="1">
    <citation type="submission" date="2013-08" db="EMBL/GenBank/DDBJ databases">
        <title>Intrasporangium oryzae NRRL B-24470.</title>
        <authorList>
            <person name="Liu H."/>
            <person name="Wang G."/>
        </authorList>
    </citation>
    <scope>NUCLEOTIDE SEQUENCE [LARGE SCALE GENOMIC DNA]</scope>
    <source>
        <strain evidence="4">Q5-1</strain>
    </source>
</reference>
<keyword evidence="4" id="KW-1185">Reference proteome</keyword>
<keyword evidence="2" id="KW-0560">Oxidoreductase</keyword>
<dbReference type="OrthoDB" id="286404at2"/>
<name>W9GRX6_9MICO</name>
<dbReference type="Pfam" id="PF13561">
    <property type="entry name" value="adh_short_C2"/>
    <property type="match status" value="1"/>
</dbReference>
<dbReference type="PATRIC" id="fig|584657.3.peg.491"/>
<comment type="caution">
    <text evidence="3">The sequence shown here is derived from an EMBL/GenBank/DDBJ whole genome shotgun (WGS) entry which is preliminary data.</text>
</comment>
<protein>
    <submittedName>
        <fullName evidence="3">Short-chain dehydrogenase</fullName>
    </submittedName>
</protein>
<dbReference type="SUPFAM" id="SSF51735">
    <property type="entry name" value="NAD(P)-binding Rossmann-fold domains"/>
    <property type="match status" value="1"/>
</dbReference>
<evidence type="ECO:0000256" key="1">
    <source>
        <dbReference type="ARBA" id="ARBA00006484"/>
    </source>
</evidence>
<proteinExistence type="inferred from homology"/>
<dbReference type="PRINTS" id="PR00080">
    <property type="entry name" value="SDRFAMILY"/>
</dbReference>
<dbReference type="PANTHER" id="PTHR42760">
    <property type="entry name" value="SHORT-CHAIN DEHYDROGENASES/REDUCTASES FAMILY MEMBER"/>
    <property type="match status" value="1"/>
</dbReference>
<dbReference type="InterPro" id="IPR036291">
    <property type="entry name" value="NAD(P)-bd_dom_sf"/>
</dbReference>
<evidence type="ECO:0000313" key="3">
    <source>
        <dbReference type="EMBL" id="EWT07558.1"/>
    </source>
</evidence>
<accession>W9GRX6</accession>
<dbReference type="Gene3D" id="3.40.50.720">
    <property type="entry name" value="NAD(P)-binding Rossmann-like Domain"/>
    <property type="match status" value="1"/>
</dbReference>
<dbReference type="PANTHER" id="PTHR42760:SF133">
    <property type="entry name" value="3-OXOACYL-[ACYL-CARRIER-PROTEIN] REDUCTASE"/>
    <property type="match status" value="1"/>
</dbReference>